<reference evidence="14" key="1">
    <citation type="journal article" date="2014" name="Genome Announc.">
        <title>Draft genome sequence of Rhodosporidium toruloides CECT1137, an oleaginous yeast of biotechnological interest.</title>
        <authorList>
            <person name="Morin N."/>
            <person name="Calcas X."/>
            <person name="Devillers H."/>
            <person name="Durrens P."/>
            <person name="Sherman D.J."/>
            <person name="Nicaud J.-M."/>
            <person name="Neuveglise C."/>
        </authorList>
    </citation>
    <scope>NUCLEOTIDE SEQUENCE</scope>
    <source>
        <strain evidence="14">CECT1137</strain>
    </source>
</reference>
<feature type="transmembrane region" description="Helical" evidence="11">
    <location>
        <begin position="738"/>
        <end position="755"/>
    </location>
</feature>
<evidence type="ECO:0000256" key="9">
    <source>
        <dbReference type="ARBA" id="ARBA00023316"/>
    </source>
</evidence>
<dbReference type="InterPro" id="IPR029044">
    <property type="entry name" value="Nucleotide-diphossugar_trans"/>
</dbReference>
<keyword evidence="7 11" id="KW-1133">Transmembrane helix</keyword>
<dbReference type="SUPFAM" id="SSF103473">
    <property type="entry name" value="MFS general substrate transporter"/>
    <property type="match status" value="1"/>
</dbReference>
<evidence type="ECO:0000256" key="11">
    <source>
        <dbReference type="RuleBase" id="RU366040"/>
    </source>
</evidence>
<dbReference type="GO" id="GO:0071555">
    <property type="term" value="P:cell wall organization"/>
    <property type="evidence" value="ECO:0007669"/>
    <property type="project" value="UniProtKB-KW"/>
</dbReference>
<dbReference type="CDD" id="cd04190">
    <property type="entry name" value="Chitin_synth_C"/>
    <property type="match status" value="1"/>
</dbReference>
<evidence type="ECO:0000256" key="7">
    <source>
        <dbReference type="ARBA" id="ARBA00022989"/>
    </source>
</evidence>
<feature type="transmembrane region" description="Helical" evidence="11">
    <location>
        <begin position="702"/>
        <end position="726"/>
    </location>
</feature>
<keyword evidence="9 11" id="KW-0961">Cell wall biogenesis/degradation</keyword>
<evidence type="ECO:0000256" key="2">
    <source>
        <dbReference type="ARBA" id="ARBA00012543"/>
    </source>
</evidence>
<feature type="transmembrane region" description="Helical" evidence="11">
    <location>
        <begin position="839"/>
        <end position="859"/>
    </location>
</feature>
<evidence type="ECO:0000256" key="3">
    <source>
        <dbReference type="ARBA" id="ARBA00022475"/>
    </source>
</evidence>
<keyword evidence="5 11" id="KW-0808">Transferase</keyword>
<name>A0A061BGK6_RHOTO</name>
<feature type="transmembrane region" description="Helical" evidence="11">
    <location>
        <begin position="871"/>
        <end position="897"/>
    </location>
</feature>
<dbReference type="AlphaFoldDB" id="A0A061BGK6"/>
<comment type="catalytic activity">
    <reaction evidence="11">
        <text>[(1-&gt;4)-N-acetyl-beta-D-glucosaminyl](n) + UDP-N-acetyl-alpha-D-glucosamine = [(1-&gt;4)-N-acetyl-beta-D-glucosaminyl](n+1) + UDP + H(+)</text>
        <dbReference type="Rhea" id="RHEA:16637"/>
        <dbReference type="Rhea" id="RHEA-COMP:9593"/>
        <dbReference type="Rhea" id="RHEA-COMP:9595"/>
        <dbReference type="ChEBI" id="CHEBI:15378"/>
        <dbReference type="ChEBI" id="CHEBI:17029"/>
        <dbReference type="ChEBI" id="CHEBI:57705"/>
        <dbReference type="ChEBI" id="CHEBI:58223"/>
        <dbReference type="EC" id="2.4.1.16"/>
    </reaction>
</comment>
<dbReference type="PANTHER" id="PTHR22914:SF9">
    <property type="entry name" value="CHITIN SYNTHASE 1"/>
    <property type="match status" value="1"/>
</dbReference>
<keyword evidence="3 11" id="KW-1003">Cell membrane</keyword>
<comment type="function">
    <text evidence="10 11">Polymerizes chitin, a structural polymer of the cell wall and septum, by transferring the sugar moiety of UDP-GlcNAc to the non-reducing end of the growing chitin polymer.</text>
</comment>
<dbReference type="OrthoDB" id="26569at2759"/>
<sequence length="902" mass="101447">MHRRPNEPYHPPSSPFQSRPDASPTPQRPQGPGYAGGGQGSTQMQPQPSYHSHRSQDPYDETANLYGFYAAEDNASTTSHTALNMPVTEKDYYHSPPPASQHLLSPHYSPSHQIPAYPPPPSPSAHYIPMPSPHGYFPPQPLFSPSFQPGAYYESSSHYAQARQAVMERREQKKVELVDGHLVLELNVPRSLKQISRFAGEDLREESGKLRYTAVTDDPDDFTRQRYRLRQVLAGRQTELFICCTMYNEDEELFCRTFRSVIKNIQHLQSRTKSKTWGVESWKKVVVCIVSDGRAKINPRTLKILGLQGVYQDGVMKDSVEGRDTQAHVFEYTTQVMVDSDGTVKAGISPIQVIFCLKEQNQKKLNSHRWAFNAFAPQLRPNVCVLIDVGTKPASDSIYKLWKAFDKHPHVGGACGEITVDLAKGWRNLVNPLVAAQNFEYKMSHILDKSLESVFGFISVLPGAFSAYRYKALLGDPLQAYFAGEKMHQPGNIASLSDSNMYLAEDRILCFEIVTKKREAWVLRFVKGAQASTDVPDSVAEFISQRRRWMNGAFFAALYATTHYYRVWTSGQNVFRCMWLSIIFLYNAITLIFSFLGLSSFYLAFYFLCTSATSDASKDPFGGYGSDVIDVANWVYVATIGVCIVCALGNKPSGSRWWYILVMLVFAALFGIAIYCTGWVVYNSVPHTVAGWKDIKDLLATSAFRNLVISIGATLGLYIMSSLLHLDPWHVLTCFVQYMMYLPSFMIVLQIYAFANLHDLAWGTKGDTTVKDLGGTKKTKTADGKEVLEVAVPTKDEDIDELWQHMKQDIATPQTKTKSKRSADQKQADHFANIRTNTLLFYLGANLCLAIVFSSTKLWTKILHVDGSVSYYSIAIFWAVAGLSAFRFIGSTMYLVMRLFGH</sequence>
<evidence type="ECO:0000256" key="12">
    <source>
        <dbReference type="SAM" id="MobiDB-lite"/>
    </source>
</evidence>
<feature type="transmembrane region" description="Helical" evidence="11">
    <location>
        <begin position="579"/>
        <end position="608"/>
    </location>
</feature>
<evidence type="ECO:0000256" key="4">
    <source>
        <dbReference type="ARBA" id="ARBA00022676"/>
    </source>
</evidence>
<dbReference type="GO" id="GO:0030428">
    <property type="term" value="C:cell septum"/>
    <property type="evidence" value="ECO:0007669"/>
    <property type="project" value="TreeGrafter"/>
</dbReference>
<dbReference type="InterPro" id="IPR036259">
    <property type="entry name" value="MFS_trans_sf"/>
</dbReference>
<dbReference type="GO" id="GO:0004100">
    <property type="term" value="F:chitin synthase activity"/>
    <property type="evidence" value="ECO:0007669"/>
    <property type="project" value="UniProtKB-UniRule"/>
</dbReference>
<protein>
    <recommendedName>
        <fullName evidence="2 11">Chitin synthase</fullName>
        <ecNumber evidence="2 11">2.4.1.16</ecNumber>
    </recommendedName>
</protein>
<dbReference type="EMBL" id="LK052958">
    <property type="protein sequence ID" value="CDR49103.1"/>
    <property type="molecule type" value="Genomic_DNA"/>
</dbReference>
<comment type="subcellular location">
    <subcellularLocation>
        <location evidence="1 11">Cell membrane</location>
        <topology evidence="1 11">Multi-pass membrane protein</topology>
    </subcellularLocation>
</comment>
<organism evidence="14">
    <name type="scientific">Rhodotorula toruloides</name>
    <name type="common">Yeast</name>
    <name type="synonym">Rhodosporidium toruloides</name>
    <dbReference type="NCBI Taxonomy" id="5286"/>
    <lineage>
        <taxon>Eukaryota</taxon>
        <taxon>Fungi</taxon>
        <taxon>Dikarya</taxon>
        <taxon>Basidiomycota</taxon>
        <taxon>Pucciniomycotina</taxon>
        <taxon>Microbotryomycetes</taxon>
        <taxon>Sporidiobolales</taxon>
        <taxon>Sporidiobolaceae</taxon>
        <taxon>Rhodotorula</taxon>
    </lineage>
</organism>
<gene>
    <name evidence="14" type="ORF">RHTO0S_23e00694g</name>
</gene>
<comment type="similarity">
    <text evidence="11">Belongs to the chitin synthase family.</text>
</comment>
<dbReference type="InterPro" id="IPR004835">
    <property type="entry name" value="Chitin_synth"/>
</dbReference>
<feature type="transmembrane region" description="Helical" evidence="11">
    <location>
        <begin position="657"/>
        <end position="682"/>
    </location>
</feature>
<accession>A0A061BGK6</accession>
<proteinExistence type="inferred from homology"/>
<evidence type="ECO:0000256" key="8">
    <source>
        <dbReference type="ARBA" id="ARBA00023136"/>
    </source>
</evidence>
<keyword evidence="8 11" id="KW-0472">Membrane</keyword>
<feature type="domain" description="Chitin synthase N-terminal" evidence="13">
    <location>
        <begin position="171"/>
        <end position="239"/>
    </location>
</feature>
<feature type="transmembrane region" description="Helical" evidence="11">
    <location>
        <begin position="628"/>
        <end position="650"/>
    </location>
</feature>
<feature type="region of interest" description="Disordered" evidence="12">
    <location>
        <begin position="1"/>
        <end position="62"/>
    </location>
</feature>
<dbReference type="Pfam" id="PF08407">
    <property type="entry name" value="Chitin_synth_1N"/>
    <property type="match status" value="1"/>
</dbReference>
<evidence type="ECO:0000259" key="13">
    <source>
        <dbReference type="Pfam" id="PF08407"/>
    </source>
</evidence>
<dbReference type="EC" id="2.4.1.16" evidence="2 11"/>
<feature type="compositionally biased region" description="Polar residues" evidence="12">
    <location>
        <begin position="41"/>
        <end position="50"/>
    </location>
</feature>
<keyword evidence="4 11" id="KW-0328">Glycosyltransferase</keyword>
<dbReference type="PANTHER" id="PTHR22914">
    <property type="entry name" value="CHITIN SYNTHASE"/>
    <property type="match status" value="1"/>
</dbReference>
<dbReference type="Pfam" id="PF01644">
    <property type="entry name" value="Chitin_synth_1"/>
    <property type="match status" value="1"/>
</dbReference>
<dbReference type="GO" id="GO:0006031">
    <property type="term" value="P:chitin biosynthetic process"/>
    <property type="evidence" value="ECO:0007669"/>
    <property type="project" value="UniProtKB-UniRule"/>
</dbReference>
<dbReference type="SUPFAM" id="SSF53448">
    <property type="entry name" value="Nucleotide-diphospho-sugar transferases"/>
    <property type="match status" value="1"/>
</dbReference>
<feature type="region of interest" description="Disordered" evidence="12">
    <location>
        <begin position="89"/>
        <end position="111"/>
    </location>
</feature>
<evidence type="ECO:0000256" key="10">
    <source>
        <dbReference type="ARBA" id="ARBA00024009"/>
    </source>
</evidence>
<evidence type="ECO:0000256" key="5">
    <source>
        <dbReference type="ARBA" id="ARBA00022679"/>
    </source>
</evidence>
<dbReference type="InterPro" id="IPR013616">
    <property type="entry name" value="Chitin_synth_N"/>
</dbReference>
<evidence type="ECO:0000313" key="14">
    <source>
        <dbReference type="EMBL" id="CDR49103.1"/>
    </source>
</evidence>
<dbReference type="GO" id="GO:0005886">
    <property type="term" value="C:plasma membrane"/>
    <property type="evidence" value="ECO:0007669"/>
    <property type="project" value="UniProtKB-SubCell"/>
</dbReference>
<evidence type="ECO:0000256" key="1">
    <source>
        <dbReference type="ARBA" id="ARBA00004651"/>
    </source>
</evidence>
<keyword evidence="6 11" id="KW-0812">Transmembrane</keyword>
<evidence type="ECO:0000256" key="6">
    <source>
        <dbReference type="ARBA" id="ARBA00022692"/>
    </source>
</evidence>